<keyword evidence="4" id="KW-0812">Transmembrane</keyword>
<dbReference type="InterPro" id="IPR011250">
    <property type="entry name" value="OMP/PagP_B-barrel"/>
</dbReference>
<accession>A0A430JY15</accession>
<dbReference type="GO" id="GO:0046930">
    <property type="term" value="C:pore complex"/>
    <property type="evidence" value="ECO:0007669"/>
    <property type="project" value="UniProtKB-KW"/>
</dbReference>
<dbReference type="GO" id="GO:0015288">
    <property type="term" value="F:porin activity"/>
    <property type="evidence" value="ECO:0007669"/>
    <property type="project" value="UniProtKB-KW"/>
</dbReference>
<evidence type="ECO:0000313" key="12">
    <source>
        <dbReference type="EMBL" id="RTE51710.1"/>
    </source>
</evidence>
<evidence type="ECO:0000256" key="2">
    <source>
        <dbReference type="ARBA" id="ARBA00022448"/>
    </source>
</evidence>
<dbReference type="CDD" id="cd07185">
    <property type="entry name" value="OmpA_C-like"/>
    <property type="match status" value="1"/>
</dbReference>
<evidence type="ECO:0000256" key="1">
    <source>
        <dbReference type="ARBA" id="ARBA00004571"/>
    </source>
</evidence>
<keyword evidence="3" id="KW-1134">Transmembrane beta strand</keyword>
<dbReference type="PROSITE" id="PS51123">
    <property type="entry name" value="OMPA_2"/>
    <property type="match status" value="1"/>
</dbReference>
<dbReference type="PRINTS" id="PR01021">
    <property type="entry name" value="OMPADOMAIN"/>
</dbReference>
<protein>
    <submittedName>
        <fullName evidence="12">OmpA family protein</fullName>
    </submittedName>
</protein>
<dbReference type="SUPFAM" id="SSF103088">
    <property type="entry name" value="OmpA-like"/>
    <property type="match status" value="1"/>
</dbReference>
<dbReference type="InterPro" id="IPR006664">
    <property type="entry name" value="OMP_bac"/>
</dbReference>
<feature type="domain" description="OmpA-like" evidence="11">
    <location>
        <begin position="264"/>
        <end position="386"/>
    </location>
</feature>
<dbReference type="PANTHER" id="PTHR30329:SF21">
    <property type="entry name" value="LIPOPROTEIN YIAD-RELATED"/>
    <property type="match status" value="1"/>
</dbReference>
<dbReference type="PANTHER" id="PTHR30329">
    <property type="entry name" value="STATOR ELEMENT OF FLAGELLAR MOTOR COMPLEX"/>
    <property type="match status" value="1"/>
</dbReference>
<dbReference type="Proteomes" id="UP000267585">
    <property type="component" value="Unassembled WGS sequence"/>
</dbReference>
<dbReference type="EMBL" id="RQPJ01000021">
    <property type="protein sequence ID" value="RTE51710.1"/>
    <property type="molecule type" value="Genomic_DNA"/>
</dbReference>
<evidence type="ECO:0000259" key="11">
    <source>
        <dbReference type="PROSITE" id="PS51123"/>
    </source>
</evidence>
<dbReference type="InterPro" id="IPR036737">
    <property type="entry name" value="OmpA-like_sf"/>
</dbReference>
<keyword evidence="5" id="KW-0406">Ion transport</keyword>
<dbReference type="SUPFAM" id="SSF56925">
    <property type="entry name" value="OMPA-like"/>
    <property type="match status" value="1"/>
</dbReference>
<dbReference type="RefSeq" id="WP_126163395.1">
    <property type="nucleotide sequence ID" value="NZ_RQPJ01000021.1"/>
</dbReference>
<keyword evidence="10" id="KW-0175">Coiled coil</keyword>
<evidence type="ECO:0000313" key="13">
    <source>
        <dbReference type="Proteomes" id="UP000267585"/>
    </source>
</evidence>
<keyword evidence="8" id="KW-0998">Cell outer membrane</keyword>
<evidence type="ECO:0000256" key="5">
    <source>
        <dbReference type="ARBA" id="ARBA00023065"/>
    </source>
</evidence>
<proteinExistence type="predicted"/>
<evidence type="ECO:0000256" key="10">
    <source>
        <dbReference type="SAM" id="Coils"/>
    </source>
</evidence>
<dbReference type="InterPro" id="IPR006665">
    <property type="entry name" value="OmpA-like"/>
</dbReference>
<dbReference type="AlphaFoldDB" id="A0A430JY15"/>
<dbReference type="InterPro" id="IPR050330">
    <property type="entry name" value="Bact_OuterMem_StrucFunc"/>
</dbReference>
<dbReference type="OrthoDB" id="9782229at2"/>
<dbReference type="GO" id="GO:0009279">
    <property type="term" value="C:cell outer membrane"/>
    <property type="evidence" value="ECO:0007669"/>
    <property type="project" value="UniProtKB-SubCell"/>
</dbReference>
<gene>
    <name evidence="12" type="ORF">EHW67_15985</name>
</gene>
<evidence type="ECO:0000256" key="6">
    <source>
        <dbReference type="ARBA" id="ARBA00023114"/>
    </source>
</evidence>
<evidence type="ECO:0000256" key="8">
    <source>
        <dbReference type="ARBA" id="ARBA00023237"/>
    </source>
</evidence>
<keyword evidence="13" id="KW-1185">Reference proteome</keyword>
<keyword evidence="6" id="KW-0626">Porin</keyword>
<comment type="caution">
    <text evidence="12">The sequence shown here is derived from an EMBL/GenBank/DDBJ whole genome shotgun (WGS) entry which is preliminary data.</text>
</comment>
<dbReference type="Gene3D" id="2.40.160.20">
    <property type="match status" value="1"/>
</dbReference>
<dbReference type="GO" id="GO:0006811">
    <property type="term" value="P:monoatomic ion transport"/>
    <property type="evidence" value="ECO:0007669"/>
    <property type="project" value="UniProtKB-KW"/>
</dbReference>
<name>A0A430JY15_9FLAO</name>
<evidence type="ECO:0000256" key="9">
    <source>
        <dbReference type="PROSITE-ProRule" id="PRU00473"/>
    </source>
</evidence>
<keyword evidence="7 9" id="KW-0472">Membrane</keyword>
<sequence>MKIYRLILVVLWMISFNINSAQELRMSSKDYTVTSSWMLGLGYNFVDDSGYRGEGLFDFKENWNAVAFPSRVSIGRYFESGLGFEGIITYNKYKVGKIINGAVNSVETDYLAFDTRLSYDLNKIIGDTGFFDPYVGVGLGYADVNDEFTGTYNAVVGFRTWFSDRFGLDINSSGKWGMGSGAGNHLQHAVGVVYRLGIEKGLSGKGIKKLARINEAQRKTDSINAAKKAEEEARLRAEQLAREQEQARLAAQDKGKSEAEKRTAIEKQLKEIGMVHFDLNSSYLGKADKQRLDKLADILKANPRLSLKVNSHADSRGTDEYNMWLSKRRVKRTILYLVEEKGIDASRLQGEGFGETRLLVEPDATEQNPEAKHKINRRSDFEIIDF</sequence>
<dbReference type="Pfam" id="PF00691">
    <property type="entry name" value="OmpA"/>
    <property type="match status" value="1"/>
</dbReference>
<evidence type="ECO:0000256" key="3">
    <source>
        <dbReference type="ARBA" id="ARBA00022452"/>
    </source>
</evidence>
<reference evidence="12 13" key="1">
    <citation type="submission" date="2018-11" db="EMBL/GenBank/DDBJ databases">
        <title>Arenibacter aquaticus sp.nov., a marine bacterium isolated from surface seawater in the South China Sea.</title>
        <authorList>
            <person name="Guo J."/>
            <person name="Sun J."/>
        </authorList>
    </citation>
    <scope>NUCLEOTIDE SEQUENCE [LARGE SCALE GENOMIC DNA]</scope>
    <source>
        <strain evidence="12 13">GUO666</strain>
    </source>
</reference>
<dbReference type="Gene3D" id="3.30.1330.60">
    <property type="entry name" value="OmpA-like domain"/>
    <property type="match status" value="1"/>
</dbReference>
<keyword evidence="2" id="KW-0813">Transport</keyword>
<evidence type="ECO:0000256" key="7">
    <source>
        <dbReference type="ARBA" id="ARBA00023136"/>
    </source>
</evidence>
<evidence type="ECO:0000256" key="4">
    <source>
        <dbReference type="ARBA" id="ARBA00022692"/>
    </source>
</evidence>
<organism evidence="12 13">
    <name type="scientific">Arenibacter aquaticus</name>
    <dbReference type="NCBI Taxonomy" id="2489054"/>
    <lineage>
        <taxon>Bacteria</taxon>
        <taxon>Pseudomonadati</taxon>
        <taxon>Bacteroidota</taxon>
        <taxon>Flavobacteriia</taxon>
        <taxon>Flavobacteriales</taxon>
        <taxon>Flavobacteriaceae</taxon>
        <taxon>Arenibacter</taxon>
    </lineage>
</organism>
<comment type="subcellular location">
    <subcellularLocation>
        <location evidence="1">Cell outer membrane</location>
        <topology evidence="1">Multi-pass membrane protein</topology>
    </subcellularLocation>
</comment>
<feature type="coiled-coil region" evidence="10">
    <location>
        <begin position="213"/>
        <end position="250"/>
    </location>
</feature>